<feature type="compositionally biased region" description="Polar residues" evidence="2">
    <location>
        <begin position="654"/>
        <end position="664"/>
    </location>
</feature>
<feature type="compositionally biased region" description="Basic and acidic residues" evidence="2">
    <location>
        <begin position="1064"/>
        <end position="1100"/>
    </location>
</feature>
<feature type="compositionally biased region" description="Polar residues" evidence="2">
    <location>
        <begin position="440"/>
        <end position="460"/>
    </location>
</feature>
<evidence type="ECO:0000259" key="3">
    <source>
        <dbReference type="Pfam" id="PF14652"/>
    </source>
</evidence>
<dbReference type="Proteomes" id="UP000054928">
    <property type="component" value="Unassembled WGS sequence"/>
</dbReference>
<feature type="coiled-coil region" evidence="1">
    <location>
        <begin position="342"/>
        <end position="390"/>
    </location>
</feature>
<evidence type="ECO:0000313" key="5">
    <source>
        <dbReference type="Proteomes" id="UP000054928"/>
    </source>
</evidence>
<feature type="compositionally biased region" description="Basic and acidic residues" evidence="2">
    <location>
        <begin position="122"/>
        <end position="133"/>
    </location>
</feature>
<feature type="domain" description="KATNIP" evidence="3">
    <location>
        <begin position="820"/>
        <end position="974"/>
    </location>
</feature>
<evidence type="ECO:0000313" key="4">
    <source>
        <dbReference type="EMBL" id="CEG42126.1"/>
    </source>
</evidence>
<feature type="compositionally biased region" description="Low complexity" evidence="2">
    <location>
        <begin position="79"/>
        <end position="95"/>
    </location>
</feature>
<feature type="region of interest" description="Disordered" evidence="2">
    <location>
        <begin position="1591"/>
        <end position="1610"/>
    </location>
</feature>
<feature type="domain" description="KATNIP" evidence="3">
    <location>
        <begin position="461"/>
        <end position="622"/>
    </location>
</feature>
<feature type="region of interest" description="Disordered" evidence="2">
    <location>
        <begin position="717"/>
        <end position="764"/>
    </location>
</feature>
<evidence type="ECO:0000256" key="2">
    <source>
        <dbReference type="SAM" id="MobiDB-lite"/>
    </source>
</evidence>
<protein>
    <submittedName>
        <fullName evidence="4">Uncharacterized protein KIAA0556</fullName>
    </submittedName>
</protein>
<feature type="compositionally biased region" description="Basic and acidic residues" evidence="2">
    <location>
        <begin position="1"/>
        <end position="13"/>
    </location>
</feature>
<sequence length="1610" mass="182529">MTERKRWEKHQEFHPSNTSSVSEAKEDPVLTKQLRYLQVLEERNRIKKRLAASKRNDRLHEREEAFVTSFNVPIRNVQSTTSSSLSSRNTKSATSVLPTNLEKRDKAKCRSAPSTTLNFASKKNEEKRKESIRGKRAKWHRPQAPMEVTVQHQDGVPQFRLMTHEESEEKEGLDDDENYLNESFEEFEEKEEEMSCINEELVIEEMGENIEQISVISSTKEGQSSSSLPPQLLSSIDLAQTTKDLFGVIQHLSRTKQRALVDLLQKFQTGKQDEDDFKTLKNSIGDPAIWNEITTVLNPLPSSKALINKVSDESITNVRKDFDTKMLEDQLRLENEYASEMKMRLVREREAKQVALKKAEDRRAKMMKELEEEEREIERLMEVKRNERLAKLKALQDETNLAVPAVSSKDSDKDHISERETKLEDEWIDNKPRESRNLNESDSDTFSVSTQNDISSVNNESDVKKSQNAVFRVPRLDFSFTSSIETRNYEIHIKLLSTWGNTRAVGLARICVYDHNDEELSVDLNSLQLYDQLSGRPLPKITEMVRGLQKLFTSNNMTQTKSETDMWLGRLGDSDVLIIEFSVQSPPSKLCIWNYNGKTLSACTRDLEVVVCGKSVWMGSLPECYGDAADNVCTSIDLLGSARKGLRSVRDNESSTLSNRMPSSRHNDNEAKLSQQNVSSRRHDASTEKLTPMWLPDTIPVVDSLLTTSRSADLNLLSSMNNTSRRRHGSQSSRSGTIDTSAGNRVITKSSSSQVIECKEDKGHNEQVKVSSLASLSSWDSLEKFSKRNRNRLTQEVDKNASKPSKHTENRIETFSEGSTNCTLTTSVQSRQASMPAASIPIFPKGKWLKLEILSTWGDPYYVGLNGIEIFDHCGKLVQFHDPVKQIVACPDSINVLEENSDDPRVPKNLVDGVNFTCDDFHMWLAPFTAGKTHYVLLAMDSLISIAMIRLWNYNKSRTHTCRGVREARLILYDEIPATLLRDSQGLAQNNHNGTVIFEGEIRQAPGIVGAESVNNANEVILFTREPAILKAIEANDKTLRSLVQEQEGEEGEVRELINQMHRSIEHQRPRTSDVESRTVEKSSEIEKSNERYEYSDKTGRPRTMATRKDPTLRTSIDTWVAEAHEEEITKNAMLSDETCPTNETLPCGRHLVLRLHSTWGDQNYIGLTQVQVLVGSHGTPYPIQLDNLDATPRDLASLGYMGDPRTLDKLIDGETTTCDDTHMWLVPFESGKTPELRITFQTMQFFFGLRVWNYNKSLEDTYRGVKQVIVTIDGVLVSPKKTGYLLRKAPGVCDFDFGQLLFFSLNKINSSLYSKRVHYPFRSLAYKTPIIRQDYEVPLYPQGFLLKIICWTTWGDPYYLGLNGLELYEFDGARIVERPNILTANPYSISELGENQQDSRIPENLMSGNDKNTWKAHDAWLAPLASSLGNEQGNIVYIGFDTPIVLSMIKFWNYSKTPERGVKDVTIYLDDMHLFSGRLKKAPEGEIFESSNGYGKIHRVMEQFGQPVLFSTSQAQVDGEKRNVYYCGCEEQDVLGINEGQVMEESKAMYQKPDPGAQGVHADLALRPLTAQSNGLVIKPVAFLHGSYSSPRDSADLMARERKRLSGED</sequence>
<reference evidence="5" key="1">
    <citation type="submission" date="2014-09" db="EMBL/GenBank/DDBJ databases">
        <authorList>
            <person name="Sharma Rahul"/>
            <person name="Thines Marco"/>
        </authorList>
    </citation>
    <scope>NUCLEOTIDE SEQUENCE [LARGE SCALE GENOMIC DNA]</scope>
</reference>
<feature type="compositionally biased region" description="Polar residues" evidence="2">
    <location>
        <begin position="112"/>
        <end position="121"/>
    </location>
</feature>
<dbReference type="PANTHER" id="PTHR21534">
    <property type="entry name" value="KATANIN-INTERACTING PROTEIN"/>
    <property type="match status" value="1"/>
</dbReference>
<feature type="compositionally biased region" description="Basic and acidic residues" evidence="2">
    <location>
        <begin position="1594"/>
        <end position="1610"/>
    </location>
</feature>
<feature type="region of interest" description="Disordered" evidence="2">
    <location>
        <begin position="403"/>
        <end position="461"/>
    </location>
</feature>
<dbReference type="GeneID" id="36407482"/>
<feature type="compositionally biased region" description="Basic and acidic residues" evidence="2">
    <location>
        <begin position="793"/>
        <end position="814"/>
    </location>
</feature>
<dbReference type="Pfam" id="PF14652">
    <property type="entry name" value="DUF4457"/>
    <property type="match status" value="3"/>
</dbReference>
<dbReference type="RefSeq" id="XP_024578495.1">
    <property type="nucleotide sequence ID" value="XM_024727972.1"/>
</dbReference>
<keyword evidence="1" id="KW-0175">Coiled coil</keyword>
<feature type="domain" description="KATNIP" evidence="3">
    <location>
        <begin position="1154"/>
        <end position="1483"/>
    </location>
</feature>
<proteinExistence type="predicted"/>
<feature type="region of interest" description="Disordered" evidence="2">
    <location>
        <begin position="1064"/>
        <end position="1109"/>
    </location>
</feature>
<evidence type="ECO:0000256" key="1">
    <source>
        <dbReference type="SAM" id="Coils"/>
    </source>
</evidence>
<feature type="compositionally biased region" description="Polar residues" evidence="2">
    <location>
        <begin position="737"/>
        <end position="755"/>
    </location>
</feature>
<accession>A0A0P1ALW3</accession>
<name>A0A0P1ALW3_PLAHL</name>
<dbReference type="PANTHER" id="PTHR21534:SF0">
    <property type="entry name" value="KATANIN-INTERACTING PROTEIN"/>
    <property type="match status" value="1"/>
</dbReference>
<feature type="compositionally biased region" description="Basic and acidic residues" evidence="2">
    <location>
        <begin position="409"/>
        <end position="439"/>
    </location>
</feature>
<dbReference type="InterPro" id="IPR027859">
    <property type="entry name" value="KATNIP_dom"/>
</dbReference>
<dbReference type="EMBL" id="CCYD01000610">
    <property type="protein sequence ID" value="CEG42126.1"/>
    <property type="molecule type" value="Genomic_DNA"/>
</dbReference>
<feature type="region of interest" description="Disordered" evidence="2">
    <location>
        <begin position="649"/>
        <end position="691"/>
    </location>
</feature>
<dbReference type="OMA" id="CINEGQV"/>
<feature type="region of interest" description="Disordered" evidence="2">
    <location>
        <begin position="79"/>
        <end position="141"/>
    </location>
</feature>
<feature type="region of interest" description="Disordered" evidence="2">
    <location>
        <begin position="1"/>
        <end position="26"/>
    </location>
</feature>
<dbReference type="InterPro" id="IPR026704">
    <property type="entry name" value="KATNIP"/>
</dbReference>
<feature type="region of interest" description="Disordered" evidence="2">
    <location>
        <begin position="790"/>
        <end position="816"/>
    </location>
</feature>
<keyword evidence="5" id="KW-1185">Reference proteome</keyword>
<dbReference type="STRING" id="4781.A0A0P1ALW3"/>
<organism evidence="4 5">
    <name type="scientific">Plasmopara halstedii</name>
    <name type="common">Downy mildew of sunflower</name>
    <dbReference type="NCBI Taxonomy" id="4781"/>
    <lineage>
        <taxon>Eukaryota</taxon>
        <taxon>Sar</taxon>
        <taxon>Stramenopiles</taxon>
        <taxon>Oomycota</taxon>
        <taxon>Peronosporomycetes</taxon>
        <taxon>Peronosporales</taxon>
        <taxon>Peronosporaceae</taxon>
        <taxon>Plasmopara</taxon>
    </lineage>
</organism>
<dbReference type="OrthoDB" id="304622at2759"/>